<dbReference type="InterPro" id="IPR034660">
    <property type="entry name" value="DinB/YfiT-like"/>
</dbReference>
<keyword evidence="2" id="KW-1185">Reference proteome</keyword>
<gene>
    <name evidence="1" type="ORF">ACEZDG_19125</name>
</gene>
<dbReference type="EMBL" id="JBHEZX010000007">
    <property type="protein sequence ID" value="MFC1411381.1"/>
    <property type="molecule type" value="Genomic_DNA"/>
</dbReference>
<protein>
    <submittedName>
        <fullName evidence="1">DUF664 domain-containing protein</fullName>
    </submittedName>
</protein>
<dbReference type="Gene3D" id="1.20.120.450">
    <property type="entry name" value="dinb family like domain"/>
    <property type="match status" value="1"/>
</dbReference>
<organism evidence="1 2">
    <name type="scientific">Streptacidiphilus alkalitolerans</name>
    <dbReference type="NCBI Taxonomy" id="3342712"/>
    <lineage>
        <taxon>Bacteria</taxon>
        <taxon>Bacillati</taxon>
        <taxon>Actinomycetota</taxon>
        <taxon>Actinomycetes</taxon>
        <taxon>Kitasatosporales</taxon>
        <taxon>Streptomycetaceae</taxon>
        <taxon>Streptacidiphilus</taxon>
    </lineage>
</organism>
<dbReference type="Proteomes" id="UP001592582">
    <property type="component" value="Unassembled WGS sequence"/>
</dbReference>
<comment type="caution">
    <text evidence="1">The sequence shown here is derived from an EMBL/GenBank/DDBJ whole genome shotgun (WGS) entry which is preliminary data.</text>
</comment>
<dbReference type="Pfam" id="PF04978">
    <property type="entry name" value="MST"/>
    <property type="match status" value="1"/>
</dbReference>
<dbReference type="InterPro" id="IPR007061">
    <property type="entry name" value="MST-like"/>
</dbReference>
<dbReference type="NCBIfam" id="NF047843">
    <property type="entry name" value="MST_Rv0443"/>
    <property type="match status" value="1"/>
</dbReference>
<dbReference type="SUPFAM" id="SSF109854">
    <property type="entry name" value="DinB/YfiT-like putative metalloenzymes"/>
    <property type="match status" value="1"/>
</dbReference>
<accession>A0ABV6VCK6</accession>
<name>A0ABV6VCK6_9ACTN</name>
<sequence>MTAPSIVPLADAFDRIKETVEDTLDGLSPEELAARVDADANSIGWLVWHLTRVQDDHIADAAGLTQVWHTHDWLKRFDLPYPRDAHGYGQSSADVAAFRGITADLLAQYHSAVHAQTLRYLDTLADEDLDRVVDDSWDPPVTLGVRLVSVVSDDLQHVGQAAFVRGVVRRRARDNH</sequence>
<evidence type="ECO:0000313" key="1">
    <source>
        <dbReference type="EMBL" id="MFC1411381.1"/>
    </source>
</evidence>
<evidence type="ECO:0000313" key="2">
    <source>
        <dbReference type="Proteomes" id="UP001592582"/>
    </source>
</evidence>
<proteinExistence type="predicted"/>
<reference evidence="1 2" key="1">
    <citation type="submission" date="2024-09" db="EMBL/GenBank/DDBJ databases">
        <authorList>
            <person name="Lee S.D."/>
        </authorList>
    </citation>
    <scope>NUCLEOTIDE SEQUENCE [LARGE SCALE GENOMIC DNA]</scope>
    <source>
        <strain evidence="1 2">N1-1</strain>
    </source>
</reference>